<dbReference type="Proteomes" id="UP000581087">
    <property type="component" value="Unassembled WGS sequence"/>
</dbReference>
<dbReference type="RefSeq" id="WP_164989904.1">
    <property type="nucleotide sequence ID" value="NZ_JACCBI010000001.1"/>
</dbReference>
<protein>
    <submittedName>
        <fullName evidence="2">Uncharacterized protein</fullName>
    </submittedName>
</protein>
<organism evidence="2 3">
    <name type="scientific">Agromyces atrinae</name>
    <dbReference type="NCBI Taxonomy" id="592376"/>
    <lineage>
        <taxon>Bacteria</taxon>
        <taxon>Bacillati</taxon>
        <taxon>Actinomycetota</taxon>
        <taxon>Actinomycetes</taxon>
        <taxon>Micrococcales</taxon>
        <taxon>Microbacteriaceae</taxon>
        <taxon>Agromyces</taxon>
    </lineage>
</organism>
<accession>A0A852S150</accession>
<gene>
    <name evidence="2" type="ORF">BJ972_001597</name>
</gene>
<comment type="caution">
    <text evidence="2">The sequence shown here is derived from an EMBL/GenBank/DDBJ whole genome shotgun (WGS) entry which is preliminary data.</text>
</comment>
<evidence type="ECO:0000313" key="3">
    <source>
        <dbReference type="Proteomes" id="UP000581087"/>
    </source>
</evidence>
<dbReference type="AlphaFoldDB" id="A0A852S150"/>
<sequence length="45" mass="4800">MSDPRETTEGPDDASDGTEQVNDVVADNDAEQETVDLLDPENPPA</sequence>
<name>A0A852S150_9MICO</name>
<evidence type="ECO:0000256" key="1">
    <source>
        <dbReference type="SAM" id="MobiDB-lite"/>
    </source>
</evidence>
<dbReference type="EMBL" id="JACCBI010000001">
    <property type="protein sequence ID" value="NYD67078.1"/>
    <property type="molecule type" value="Genomic_DNA"/>
</dbReference>
<evidence type="ECO:0000313" key="2">
    <source>
        <dbReference type="EMBL" id="NYD67078.1"/>
    </source>
</evidence>
<feature type="compositionally biased region" description="Acidic residues" evidence="1">
    <location>
        <begin position="26"/>
        <end position="39"/>
    </location>
</feature>
<feature type="region of interest" description="Disordered" evidence="1">
    <location>
        <begin position="1"/>
        <end position="45"/>
    </location>
</feature>
<reference evidence="2 3" key="1">
    <citation type="submission" date="2020-07" db="EMBL/GenBank/DDBJ databases">
        <title>Sequencing the genomes of 1000 actinobacteria strains.</title>
        <authorList>
            <person name="Klenk H.-P."/>
        </authorList>
    </citation>
    <scope>NUCLEOTIDE SEQUENCE [LARGE SCALE GENOMIC DNA]</scope>
    <source>
        <strain evidence="2 3">DSM 23870</strain>
    </source>
</reference>
<proteinExistence type="predicted"/>